<gene>
    <name evidence="2" type="ORF">SAMN05216417_101413</name>
</gene>
<accession>A0A1I7FER8</accession>
<organism evidence="2 3">
    <name type="scientific">Nitrosospira multiformis</name>
    <dbReference type="NCBI Taxonomy" id="1231"/>
    <lineage>
        <taxon>Bacteria</taxon>
        <taxon>Pseudomonadati</taxon>
        <taxon>Pseudomonadota</taxon>
        <taxon>Betaproteobacteria</taxon>
        <taxon>Nitrosomonadales</taxon>
        <taxon>Nitrosomonadaceae</taxon>
        <taxon>Nitrosospira</taxon>
    </lineage>
</organism>
<feature type="region of interest" description="Disordered" evidence="1">
    <location>
        <begin position="1"/>
        <end position="40"/>
    </location>
</feature>
<proteinExistence type="predicted"/>
<evidence type="ECO:0000313" key="2">
    <source>
        <dbReference type="EMBL" id="SFU34596.1"/>
    </source>
</evidence>
<protein>
    <submittedName>
        <fullName evidence="2">Uncharacterized protein</fullName>
    </submittedName>
</protein>
<reference evidence="2 3" key="1">
    <citation type="submission" date="2016-10" db="EMBL/GenBank/DDBJ databases">
        <authorList>
            <person name="de Groot N.N."/>
        </authorList>
    </citation>
    <scope>NUCLEOTIDE SEQUENCE [LARGE SCALE GENOMIC DNA]</scope>
    <source>
        <strain evidence="2 3">Nl14</strain>
    </source>
</reference>
<evidence type="ECO:0000256" key="1">
    <source>
        <dbReference type="SAM" id="MobiDB-lite"/>
    </source>
</evidence>
<sequence length="40" mass="4602">MMQAALQREMAREQAQRNLNSPLLDAARRREDEQDSGGEE</sequence>
<dbReference type="AlphaFoldDB" id="A0A1I7FER8"/>
<dbReference type="EMBL" id="FPBZ01000001">
    <property type="protein sequence ID" value="SFU34596.1"/>
    <property type="molecule type" value="Genomic_DNA"/>
</dbReference>
<evidence type="ECO:0000313" key="3">
    <source>
        <dbReference type="Proteomes" id="UP000182649"/>
    </source>
</evidence>
<dbReference type="Proteomes" id="UP000182649">
    <property type="component" value="Unassembled WGS sequence"/>
</dbReference>
<name>A0A1I7FER8_9PROT</name>